<comment type="similarity">
    <text evidence="3">Belongs to the bacterial glucokinase family.</text>
</comment>
<dbReference type="RefSeq" id="WP_218392553.1">
    <property type="nucleotide sequence ID" value="NZ_JAHUZE010000002.1"/>
</dbReference>
<dbReference type="Pfam" id="PF02685">
    <property type="entry name" value="Glucokinase"/>
    <property type="match status" value="1"/>
</dbReference>
<name>A0ABS6T2D8_9RHOB</name>
<dbReference type="InterPro" id="IPR003836">
    <property type="entry name" value="Glucokinase"/>
</dbReference>
<sequence length="329" mass="34963">MTHAANTLSLVADIGGTNTRVALAEDGRLLPDTITRFRNAEHEGLESVLASYLSDHGSPGCADASVALAGPVRDGIGKMTNLDWTIDPDRVARATSAERVAILNDLQAQGHALGYIAEEKLTCLKRCDTPKDGATRLMVGIGTGFNIAPVLIETGQRIVAPAEAGHITLPTRTDEDDALSRHLEALHGFPSVEEALSGRGIAEVARFHSGRSGAPRDWTSAEVIEGAQSGDPVALRAVQHATRLFGTLVGDLALIHLCFGGVFIIGGMARALAPWLKTPAFAEAMEDKGRFGNLVRDIGVFLIEDDYAALVGQARFLSQDRTARKLLSQ</sequence>
<comment type="caution">
    <text evidence="4">The sequence shown here is derived from an EMBL/GenBank/DDBJ whole genome shotgun (WGS) entry which is preliminary data.</text>
</comment>
<dbReference type="InterPro" id="IPR050201">
    <property type="entry name" value="Bacterial_glucokinase"/>
</dbReference>
<evidence type="ECO:0000256" key="1">
    <source>
        <dbReference type="ARBA" id="ARBA00022679"/>
    </source>
</evidence>
<keyword evidence="1" id="KW-0808">Transferase</keyword>
<evidence type="ECO:0000313" key="5">
    <source>
        <dbReference type="Proteomes" id="UP000756530"/>
    </source>
</evidence>
<dbReference type="PANTHER" id="PTHR47690:SF1">
    <property type="entry name" value="GLUCOKINASE"/>
    <property type="match status" value="1"/>
</dbReference>
<dbReference type="EMBL" id="JAHUZE010000002">
    <property type="protein sequence ID" value="MBV7379423.1"/>
    <property type="molecule type" value="Genomic_DNA"/>
</dbReference>
<proteinExistence type="inferred from homology"/>
<protein>
    <submittedName>
        <fullName evidence="4">Glucokinase</fullName>
    </submittedName>
</protein>
<evidence type="ECO:0000256" key="2">
    <source>
        <dbReference type="ARBA" id="ARBA00022777"/>
    </source>
</evidence>
<organism evidence="4 5">
    <name type="scientific">Maritimibacter dapengensis</name>
    <dbReference type="NCBI Taxonomy" id="2836868"/>
    <lineage>
        <taxon>Bacteria</taxon>
        <taxon>Pseudomonadati</taxon>
        <taxon>Pseudomonadota</taxon>
        <taxon>Alphaproteobacteria</taxon>
        <taxon>Rhodobacterales</taxon>
        <taxon>Roseobacteraceae</taxon>
        <taxon>Maritimibacter</taxon>
    </lineage>
</organism>
<accession>A0ABS6T2D8</accession>
<dbReference type="Proteomes" id="UP000756530">
    <property type="component" value="Unassembled WGS sequence"/>
</dbReference>
<dbReference type="CDD" id="cd24008">
    <property type="entry name" value="ASKHA_NBD_GLK"/>
    <property type="match status" value="1"/>
</dbReference>
<keyword evidence="2" id="KW-0418">Kinase</keyword>
<reference evidence="4 5" key="1">
    <citation type="submission" date="2021-05" db="EMBL/GenBank/DDBJ databases">
        <title>Culturable bacteria isolated from Daya Bay.</title>
        <authorList>
            <person name="Zheng W."/>
            <person name="Yu S."/>
            <person name="Huang Y."/>
        </authorList>
    </citation>
    <scope>NUCLEOTIDE SEQUENCE [LARGE SCALE GENOMIC DNA]</scope>
    <source>
        <strain evidence="4 5">DP4N28-5</strain>
    </source>
</reference>
<evidence type="ECO:0000313" key="4">
    <source>
        <dbReference type="EMBL" id="MBV7379423.1"/>
    </source>
</evidence>
<dbReference type="PANTHER" id="PTHR47690">
    <property type="entry name" value="GLUCOKINASE"/>
    <property type="match status" value="1"/>
</dbReference>
<keyword evidence="5" id="KW-1185">Reference proteome</keyword>
<gene>
    <name evidence="4" type="ORF">KJP28_10835</name>
</gene>
<evidence type="ECO:0000256" key="3">
    <source>
        <dbReference type="RuleBase" id="RU004046"/>
    </source>
</evidence>